<protein>
    <submittedName>
        <fullName evidence="2">Uncharacterized protein</fullName>
    </submittedName>
</protein>
<feature type="region of interest" description="Disordered" evidence="1">
    <location>
        <begin position="143"/>
        <end position="175"/>
    </location>
</feature>
<sequence>MAQRQWAIQAAHERAAFMRTNWALGNALESIPQELRNNSWLNWIDVPNDTRTRIMYVAKYFRGDLNTVREMMHVYVKKRLKDKMGGRKVLTKADMLEVARYFLARSMAEHGQPDYLPKMLKGVDRRACIRKGNRLLRAHMRGWDSNEDEDEEDSNKHNTRSAKSGAPRVTYHGMC</sequence>
<dbReference type="AlphaFoldDB" id="A0A2T2PCT8"/>
<name>A0A2T2PCT8_CORCC</name>
<evidence type="ECO:0000313" key="3">
    <source>
        <dbReference type="Proteomes" id="UP000240883"/>
    </source>
</evidence>
<accession>A0A2T2PCT8</accession>
<evidence type="ECO:0000313" key="2">
    <source>
        <dbReference type="EMBL" id="PSN75188.1"/>
    </source>
</evidence>
<organism evidence="2 3">
    <name type="scientific">Corynespora cassiicola Philippines</name>
    <dbReference type="NCBI Taxonomy" id="1448308"/>
    <lineage>
        <taxon>Eukaryota</taxon>
        <taxon>Fungi</taxon>
        <taxon>Dikarya</taxon>
        <taxon>Ascomycota</taxon>
        <taxon>Pezizomycotina</taxon>
        <taxon>Dothideomycetes</taxon>
        <taxon>Pleosporomycetidae</taxon>
        <taxon>Pleosporales</taxon>
        <taxon>Corynesporascaceae</taxon>
        <taxon>Corynespora</taxon>
    </lineage>
</organism>
<proteinExistence type="predicted"/>
<dbReference type="EMBL" id="KZ678128">
    <property type="protein sequence ID" value="PSN75188.1"/>
    <property type="molecule type" value="Genomic_DNA"/>
</dbReference>
<gene>
    <name evidence="2" type="ORF">BS50DRAFT_581906</name>
</gene>
<keyword evidence="3" id="KW-1185">Reference proteome</keyword>
<dbReference type="Proteomes" id="UP000240883">
    <property type="component" value="Unassembled WGS sequence"/>
</dbReference>
<reference evidence="2 3" key="1">
    <citation type="journal article" date="2018" name="Front. Microbiol.">
        <title>Genome-Wide Analysis of Corynespora cassiicola Leaf Fall Disease Putative Effectors.</title>
        <authorList>
            <person name="Lopez D."/>
            <person name="Ribeiro S."/>
            <person name="Label P."/>
            <person name="Fumanal B."/>
            <person name="Venisse J.S."/>
            <person name="Kohler A."/>
            <person name="de Oliveira R.R."/>
            <person name="Labutti K."/>
            <person name="Lipzen A."/>
            <person name="Lail K."/>
            <person name="Bauer D."/>
            <person name="Ohm R.A."/>
            <person name="Barry K.W."/>
            <person name="Spatafora J."/>
            <person name="Grigoriev I.V."/>
            <person name="Martin F.M."/>
            <person name="Pujade-Renaud V."/>
        </authorList>
    </citation>
    <scope>NUCLEOTIDE SEQUENCE [LARGE SCALE GENOMIC DNA]</scope>
    <source>
        <strain evidence="2 3">Philippines</strain>
    </source>
</reference>
<evidence type="ECO:0000256" key="1">
    <source>
        <dbReference type="SAM" id="MobiDB-lite"/>
    </source>
</evidence>